<gene>
    <name evidence="11" type="ORF">SAMN02745195_02452</name>
</gene>
<comment type="function">
    <text evidence="9">CRISPR (clustered regularly interspaced short palindromic repeat) is an adaptive immune system that provides protection against mobile genetic elements (viruses, transposable elements and conjugative plasmids). CRISPR clusters contain sequences complementary to antecedent mobile elements and target invading nucleic acids. CRISPR clusters are transcribed and processed into CRISPR RNA (crRNA).</text>
</comment>
<evidence type="ECO:0000256" key="7">
    <source>
        <dbReference type="ARBA" id="ARBA00023118"/>
    </source>
</evidence>
<dbReference type="GO" id="GO:0046872">
    <property type="term" value="F:metal ion binding"/>
    <property type="evidence" value="ECO:0007669"/>
    <property type="project" value="UniProtKB-KW"/>
</dbReference>
<keyword evidence="5 9" id="KW-0408">Iron</keyword>
<feature type="domain" description="DUF83" evidence="10">
    <location>
        <begin position="13"/>
        <end position="171"/>
    </location>
</feature>
<comment type="cofactor">
    <cofactor evidence="9">
        <name>iron-sulfur cluster</name>
        <dbReference type="ChEBI" id="CHEBI:30408"/>
    </cofactor>
</comment>
<evidence type="ECO:0000259" key="10">
    <source>
        <dbReference type="Pfam" id="PF01930"/>
    </source>
</evidence>
<comment type="similarity">
    <text evidence="9">Belongs to the CRISPR-associated exonuclease Cas4 family.</text>
</comment>
<dbReference type="InterPro" id="IPR011604">
    <property type="entry name" value="PDDEXK-like_dom_sf"/>
</dbReference>
<keyword evidence="2 9" id="KW-0479">Metal-binding</keyword>
<reference evidence="12" key="1">
    <citation type="submission" date="2016-11" db="EMBL/GenBank/DDBJ databases">
        <authorList>
            <person name="Varghese N."/>
            <person name="Submissions S."/>
        </authorList>
    </citation>
    <scope>NUCLEOTIDE SEQUENCE [LARGE SCALE GENOMIC DNA]</scope>
    <source>
        <strain evidence="12">DSM 18761</strain>
    </source>
</reference>
<dbReference type="InterPro" id="IPR022765">
    <property type="entry name" value="Dna2/Cas4_DUF83"/>
</dbReference>
<dbReference type="EMBL" id="FQUR01000028">
    <property type="protein sequence ID" value="SHF36006.1"/>
    <property type="molecule type" value="Genomic_DNA"/>
</dbReference>
<evidence type="ECO:0000256" key="8">
    <source>
        <dbReference type="ARBA" id="ARBA00023211"/>
    </source>
</evidence>
<keyword evidence="3 9" id="KW-0378">Hydrolase</keyword>
<dbReference type="NCBIfam" id="TIGR00372">
    <property type="entry name" value="cas4"/>
    <property type="match status" value="1"/>
</dbReference>
<evidence type="ECO:0000256" key="3">
    <source>
        <dbReference type="ARBA" id="ARBA00022801"/>
    </source>
</evidence>
<name>A0A1M5B0R2_9THEO</name>
<comment type="cofactor">
    <cofactor evidence="9">
        <name>Mg(2+)</name>
        <dbReference type="ChEBI" id="CHEBI:18420"/>
    </cofactor>
    <cofactor evidence="9">
        <name>Mn(2+)</name>
        <dbReference type="ChEBI" id="CHEBI:29035"/>
    </cofactor>
    <text evidence="9">Mg(2+) or Mn(2+) required for ssDNA cleavage activity.</text>
</comment>
<evidence type="ECO:0000256" key="4">
    <source>
        <dbReference type="ARBA" id="ARBA00022839"/>
    </source>
</evidence>
<dbReference type="PANTHER" id="PTHR37168">
    <property type="entry name" value="CRISPR-ASSOCIATED EXONUCLEASE CAS4"/>
    <property type="match status" value="1"/>
</dbReference>
<dbReference type="EC" id="3.1.12.1" evidence="9"/>
<sequence>MEEKSDTMEFEVTGALMQSYTICKRQVWLMAHQIVPDQEHPYIEIGRLIDENSYQRDRKKIHFENVVLDLVRMEKDNILIGEVKKSSKAAESAKMQLLFYLYKLKQSGITAKGQLFFPEERKREVVELTPEFEIEVIKAIEEIKGIVHKEKPPAFIKIPYCKNCGYKEFCLS</sequence>
<dbReference type="AlphaFoldDB" id="A0A1M5B0R2"/>
<keyword evidence="8 9" id="KW-0464">Manganese</keyword>
<evidence type="ECO:0000256" key="2">
    <source>
        <dbReference type="ARBA" id="ARBA00022723"/>
    </source>
</evidence>
<dbReference type="GO" id="GO:0051607">
    <property type="term" value="P:defense response to virus"/>
    <property type="evidence" value="ECO:0007669"/>
    <property type="project" value="UniProtKB-KW"/>
</dbReference>
<protein>
    <recommendedName>
        <fullName evidence="9">CRISPR-associated exonuclease Cas4</fullName>
        <ecNumber evidence="9">3.1.12.1</ecNumber>
    </recommendedName>
</protein>
<dbReference type="Gene3D" id="3.90.320.10">
    <property type="match status" value="1"/>
</dbReference>
<keyword evidence="12" id="KW-1185">Reference proteome</keyword>
<dbReference type="GO" id="GO:0051536">
    <property type="term" value="F:iron-sulfur cluster binding"/>
    <property type="evidence" value="ECO:0007669"/>
    <property type="project" value="UniProtKB-KW"/>
</dbReference>
<keyword evidence="1 9" id="KW-0540">Nuclease</keyword>
<keyword evidence="7 9" id="KW-0051">Antiviral defense</keyword>
<dbReference type="Proteomes" id="UP000184127">
    <property type="component" value="Unassembled WGS sequence"/>
</dbReference>
<keyword evidence="6 9" id="KW-0411">Iron-sulfur</keyword>
<evidence type="ECO:0000256" key="5">
    <source>
        <dbReference type="ARBA" id="ARBA00023004"/>
    </source>
</evidence>
<dbReference type="PANTHER" id="PTHR37168:SF2">
    <property type="entry name" value="CRISPR-ASSOCIATED EXONUCLEASE CAS4"/>
    <property type="match status" value="1"/>
</dbReference>
<dbReference type="InterPro" id="IPR013343">
    <property type="entry name" value="CRISPR-assoc_prot_Cas4"/>
</dbReference>
<evidence type="ECO:0000256" key="6">
    <source>
        <dbReference type="ARBA" id="ARBA00023014"/>
    </source>
</evidence>
<accession>A0A1M5B0R2</accession>
<dbReference type="Pfam" id="PF01930">
    <property type="entry name" value="Cas_Cas4"/>
    <property type="match status" value="1"/>
</dbReference>
<organism evidence="11 12">
    <name type="scientific">Thermoanaerobacter uzonensis DSM 18761</name>
    <dbReference type="NCBI Taxonomy" id="1123369"/>
    <lineage>
        <taxon>Bacteria</taxon>
        <taxon>Bacillati</taxon>
        <taxon>Bacillota</taxon>
        <taxon>Clostridia</taxon>
        <taxon>Thermoanaerobacterales</taxon>
        <taxon>Thermoanaerobacteraceae</taxon>
        <taxon>Thermoanaerobacter</taxon>
    </lineage>
</organism>
<evidence type="ECO:0000313" key="11">
    <source>
        <dbReference type="EMBL" id="SHF36006.1"/>
    </source>
</evidence>
<evidence type="ECO:0000313" key="12">
    <source>
        <dbReference type="Proteomes" id="UP000184127"/>
    </source>
</evidence>
<evidence type="ECO:0000256" key="1">
    <source>
        <dbReference type="ARBA" id="ARBA00022722"/>
    </source>
</evidence>
<dbReference type="GO" id="GO:0004527">
    <property type="term" value="F:exonuclease activity"/>
    <property type="evidence" value="ECO:0007669"/>
    <property type="project" value="UniProtKB-KW"/>
</dbReference>
<keyword evidence="4 9" id="KW-0269">Exonuclease</keyword>
<evidence type="ECO:0000256" key="9">
    <source>
        <dbReference type="RuleBase" id="RU365022"/>
    </source>
</evidence>
<proteinExistence type="inferred from homology"/>